<dbReference type="AlphaFoldDB" id="A0A1I8HZA3"/>
<accession>A0A1I8HZA3</accession>
<feature type="compositionally biased region" description="Low complexity" evidence="1">
    <location>
        <begin position="276"/>
        <end position="286"/>
    </location>
</feature>
<keyword evidence="2" id="KW-1185">Reference proteome</keyword>
<evidence type="ECO:0000256" key="1">
    <source>
        <dbReference type="SAM" id="MobiDB-lite"/>
    </source>
</evidence>
<evidence type="ECO:0000313" key="4">
    <source>
        <dbReference type="WBParaSite" id="maker-uti_cns_0008744-snap-gene-0.2-mRNA-1"/>
    </source>
</evidence>
<feature type="region of interest" description="Disordered" evidence="1">
    <location>
        <begin position="234"/>
        <end position="326"/>
    </location>
</feature>
<feature type="region of interest" description="Disordered" evidence="1">
    <location>
        <begin position="359"/>
        <end position="378"/>
    </location>
</feature>
<proteinExistence type="predicted"/>
<dbReference type="WBParaSite" id="maker-uti_cns_0003768-snap-gene-0.20-mRNA-1">
    <property type="protein sequence ID" value="maker-uti_cns_0003768-snap-gene-0.20-mRNA-1"/>
    <property type="gene ID" value="maker-uti_cns_0003768-snap-gene-0.20"/>
</dbReference>
<reference evidence="3 4" key="1">
    <citation type="submission" date="2016-11" db="UniProtKB">
        <authorList>
            <consortium name="WormBaseParasite"/>
        </authorList>
    </citation>
    <scope>IDENTIFICATION</scope>
</reference>
<sequence length="378" mass="41181">MAACIKTESIVRSDSSPIFYVGEQSTTTTGSSCQFRSIAWKPSIECTKWYPIILQTKAPMELFRGIAERPELDHPSCRHDSRDAVSVQFHPDSCDKELFHSLRQVEKGLSGKLNEIQDARPLARLTKPAHQHANDVLEFVPQQWLAIKPAYPCATIRISNDHPHGKEVSISDFKGVSGTYQMTVQATSLYCPKGSLVWRITFAVRSLTLIESSDNMLQRLDMFKGVLAHLPATKPAIRSRSPSPTSTHDQEEADEQSRQNSSQVTPAKSPAKRRSTTTVSKKSTPSNAAPASIEPVAKKQVRKRSGAKQQNNSAEAGADGTDWVKAPPAKILVSTPASGTRVASKETAFLKHAAAAAADATTASVYSSDDSYSSSDDE</sequence>
<evidence type="ECO:0000313" key="3">
    <source>
        <dbReference type="WBParaSite" id="maker-uti_cns_0003768-snap-gene-0.20-mRNA-1"/>
    </source>
</evidence>
<name>A0A1I8HZA3_9PLAT</name>
<organism evidence="2 4">
    <name type="scientific">Macrostomum lignano</name>
    <dbReference type="NCBI Taxonomy" id="282301"/>
    <lineage>
        <taxon>Eukaryota</taxon>
        <taxon>Metazoa</taxon>
        <taxon>Spiralia</taxon>
        <taxon>Lophotrochozoa</taxon>
        <taxon>Platyhelminthes</taxon>
        <taxon>Rhabditophora</taxon>
        <taxon>Macrostomorpha</taxon>
        <taxon>Macrostomida</taxon>
        <taxon>Macrostomidae</taxon>
        <taxon>Macrostomum</taxon>
    </lineage>
</organism>
<dbReference type="Proteomes" id="UP000095280">
    <property type="component" value="Unplaced"/>
</dbReference>
<protein>
    <submittedName>
        <fullName evidence="3 4">VASt domain-containing protein</fullName>
    </submittedName>
</protein>
<evidence type="ECO:0000313" key="2">
    <source>
        <dbReference type="Proteomes" id="UP000095280"/>
    </source>
</evidence>
<dbReference type="WBParaSite" id="maker-uti_cns_0008744-snap-gene-0.2-mRNA-1">
    <property type="protein sequence ID" value="maker-uti_cns_0008744-snap-gene-0.2-mRNA-1"/>
    <property type="gene ID" value="maker-uti_cns_0008744-snap-gene-0.2"/>
</dbReference>